<dbReference type="OrthoDB" id="9807458at2"/>
<evidence type="ECO:0000256" key="6">
    <source>
        <dbReference type="ARBA" id="ARBA00022741"/>
    </source>
</evidence>
<evidence type="ECO:0000256" key="2">
    <source>
        <dbReference type="ARBA" id="ARBA00004791"/>
    </source>
</evidence>
<dbReference type="CDD" id="cd04254">
    <property type="entry name" value="AAK_UMPK-PyrH-Ec"/>
    <property type="match status" value="1"/>
</dbReference>
<keyword evidence="8 11" id="KW-0067">ATP-binding</keyword>
<dbReference type="Pfam" id="PF00696">
    <property type="entry name" value="AA_kinase"/>
    <property type="match status" value="1"/>
</dbReference>
<comment type="caution">
    <text evidence="11">Lacks conserved residue(s) required for the propagation of feature annotation.</text>
</comment>
<dbReference type="Proteomes" id="UP000291072">
    <property type="component" value="Unassembled WGS sequence"/>
</dbReference>
<dbReference type="InterPro" id="IPR001048">
    <property type="entry name" value="Asp/Glu/Uridylate_kinase"/>
</dbReference>
<reference evidence="13 14" key="1">
    <citation type="submission" date="2018-02" db="EMBL/GenBank/DDBJ databases">
        <title>Mycoplasma marinum and Mycoplasma todarodis sp. nov., moderately halophilic and psychrotolerant mycoplasmas isolated from cephalopods.</title>
        <authorList>
            <person name="Viver T."/>
        </authorList>
    </citation>
    <scope>NUCLEOTIDE SEQUENCE [LARGE SCALE GENOMIC DNA]</scope>
    <source>
        <strain evidence="13 14">5H</strain>
    </source>
</reference>
<comment type="subunit">
    <text evidence="11">Homohexamer.</text>
</comment>
<evidence type="ECO:0000256" key="3">
    <source>
        <dbReference type="ARBA" id="ARBA00007614"/>
    </source>
</evidence>
<feature type="binding site" evidence="11">
    <location>
        <position position="162"/>
    </location>
    <ligand>
        <name>ATP</name>
        <dbReference type="ChEBI" id="CHEBI:30616"/>
    </ligand>
</feature>
<feature type="binding site" evidence="11">
    <location>
        <begin position="134"/>
        <end position="141"/>
    </location>
    <ligand>
        <name>UMP</name>
        <dbReference type="ChEBI" id="CHEBI:57865"/>
    </ligand>
</feature>
<comment type="catalytic activity">
    <reaction evidence="10 11">
        <text>UMP + ATP = UDP + ADP</text>
        <dbReference type="Rhea" id="RHEA:24400"/>
        <dbReference type="ChEBI" id="CHEBI:30616"/>
        <dbReference type="ChEBI" id="CHEBI:57865"/>
        <dbReference type="ChEBI" id="CHEBI:58223"/>
        <dbReference type="ChEBI" id="CHEBI:456216"/>
        <dbReference type="EC" id="2.7.4.22"/>
    </reaction>
</comment>
<gene>
    <name evidence="11" type="primary">pyrH</name>
    <name evidence="13" type="ORF">C4B25_01755</name>
</gene>
<evidence type="ECO:0000256" key="7">
    <source>
        <dbReference type="ARBA" id="ARBA00022777"/>
    </source>
</evidence>
<dbReference type="RefSeq" id="WP_131613342.1">
    <property type="nucleotide sequence ID" value="NZ_PSZP01000008.1"/>
</dbReference>
<feature type="binding site" evidence="11">
    <location>
        <position position="168"/>
    </location>
    <ligand>
        <name>ATP</name>
        <dbReference type="ChEBI" id="CHEBI:30616"/>
    </ligand>
</feature>
<dbReference type="EMBL" id="PSZP01000008">
    <property type="protein sequence ID" value="TCG11402.1"/>
    <property type="molecule type" value="Genomic_DNA"/>
</dbReference>
<dbReference type="GO" id="GO:0005524">
    <property type="term" value="F:ATP binding"/>
    <property type="evidence" value="ECO:0007669"/>
    <property type="project" value="UniProtKB-KW"/>
</dbReference>
<dbReference type="GO" id="GO:0033862">
    <property type="term" value="F:UMP kinase activity"/>
    <property type="evidence" value="ECO:0007669"/>
    <property type="project" value="UniProtKB-EC"/>
</dbReference>
<evidence type="ECO:0000256" key="1">
    <source>
        <dbReference type="ARBA" id="ARBA00004496"/>
    </source>
</evidence>
<comment type="activity regulation">
    <text evidence="11">Inhibited by UTP.</text>
</comment>
<dbReference type="EC" id="2.7.4.22" evidence="11"/>
<organism evidence="13 14">
    <name type="scientific">Mycoplasma todarodis</name>
    <dbReference type="NCBI Taxonomy" id="1937191"/>
    <lineage>
        <taxon>Bacteria</taxon>
        <taxon>Bacillati</taxon>
        <taxon>Mycoplasmatota</taxon>
        <taxon>Mollicutes</taxon>
        <taxon>Mycoplasmataceae</taxon>
        <taxon>Mycoplasma</taxon>
    </lineage>
</organism>
<dbReference type="UniPathway" id="UPA00159">
    <property type="reaction ID" value="UER00275"/>
</dbReference>
<dbReference type="AlphaFoldDB" id="A0A4R0XPF4"/>
<evidence type="ECO:0000256" key="5">
    <source>
        <dbReference type="ARBA" id="ARBA00022679"/>
    </source>
</evidence>
<keyword evidence="7 11" id="KW-0418">Kinase</keyword>
<protein>
    <recommendedName>
        <fullName evidence="11">Uridylate kinase</fullName>
        <shortName evidence="11">UK</shortName>
        <ecNumber evidence="11">2.7.4.22</ecNumber>
    </recommendedName>
    <alternativeName>
        <fullName evidence="11">Uridine monophosphate kinase</fullName>
        <shortName evidence="11">UMP kinase</shortName>
        <shortName evidence="11">UMPK</shortName>
    </alternativeName>
</protein>
<keyword evidence="6 11" id="KW-0547">Nucleotide-binding</keyword>
<feature type="binding site" evidence="11">
    <location>
        <begin position="9"/>
        <end position="12"/>
    </location>
    <ligand>
        <name>ATP</name>
        <dbReference type="ChEBI" id="CHEBI:30616"/>
    </ligand>
</feature>
<comment type="caution">
    <text evidence="13">The sequence shown here is derived from an EMBL/GenBank/DDBJ whole genome shotgun (WGS) entry which is preliminary data.</text>
</comment>
<keyword evidence="5 11" id="KW-0808">Transferase</keyword>
<feature type="binding site" evidence="11">
    <location>
        <position position="57"/>
    </location>
    <ligand>
        <name>ATP</name>
        <dbReference type="ChEBI" id="CHEBI:30616"/>
    </ligand>
</feature>
<dbReference type="GO" id="GO:0006225">
    <property type="term" value="P:UDP biosynthetic process"/>
    <property type="evidence" value="ECO:0007669"/>
    <property type="project" value="TreeGrafter"/>
</dbReference>
<dbReference type="InterPro" id="IPR036393">
    <property type="entry name" value="AceGlu_kinase-like_sf"/>
</dbReference>
<keyword evidence="14" id="KW-1185">Reference proteome</keyword>
<feature type="binding site" evidence="11">
    <location>
        <position position="52"/>
    </location>
    <ligand>
        <name>UMP</name>
        <dbReference type="ChEBI" id="CHEBI:57865"/>
    </ligand>
</feature>
<dbReference type="SUPFAM" id="SSF53633">
    <property type="entry name" value="Carbamate kinase-like"/>
    <property type="match status" value="1"/>
</dbReference>
<dbReference type="InterPro" id="IPR015963">
    <property type="entry name" value="Uridylate_kinase_bac"/>
</dbReference>
<evidence type="ECO:0000259" key="12">
    <source>
        <dbReference type="Pfam" id="PF00696"/>
    </source>
</evidence>
<comment type="pathway">
    <text evidence="2 11">Pyrimidine metabolism; CTP biosynthesis via de novo pathway; UDP from UMP (UMPK route): step 1/1.</text>
</comment>
<keyword evidence="4 11" id="KW-0963">Cytoplasm</keyword>
<keyword evidence="9 11" id="KW-0665">Pyrimidine biosynthesis</keyword>
<accession>A0A4R0XPF4</accession>
<proteinExistence type="inferred from homology"/>
<feature type="binding site" evidence="11">
    <location>
        <position position="171"/>
    </location>
    <ligand>
        <name>ATP</name>
        <dbReference type="ChEBI" id="CHEBI:30616"/>
    </ligand>
</feature>
<evidence type="ECO:0000256" key="4">
    <source>
        <dbReference type="ARBA" id="ARBA00022490"/>
    </source>
</evidence>
<dbReference type="Gene3D" id="3.40.1160.10">
    <property type="entry name" value="Acetylglutamate kinase-like"/>
    <property type="match status" value="1"/>
</dbReference>
<dbReference type="FunFam" id="3.40.1160.10:FF:000001">
    <property type="entry name" value="Uridylate kinase"/>
    <property type="match status" value="1"/>
</dbReference>
<evidence type="ECO:0000256" key="10">
    <source>
        <dbReference type="ARBA" id="ARBA00047767"/>
    </source>
</evidence>
<feature type="domain" description="Aspartate/glutamate/uridylate kinase" evidence="12">
    <location>
        <begin position="4"/>
        <end position="216"/>
    </location>
</feature>
<feature type="binding site" evidence="11">
    <location>
        <position position="53"/>
    </location>
    <ligand>
        <name>ATP</name>
        <dbReference type="ChEBI" id="CHEBI:30616"/>
    </ligand>
</feature>
<name>A0A4R0XPF4_9MOLU</name>
<comment type="subcellular location">
    <subcellularLocation>
        <location evidence="1 11">Cytoplasm</location>
    </subcellularLocation>
</comment>
<comment type="similarity">
    <text evidence="3 11">Belongs to the UMP kinase family.</text>
</comment>
<feature type="binding site" evidence="11">
    <location>
        <position position="72"/>
    </location>
    <ligand>
        <name>UMP</name>
        <dbReference type="ChEBI" id="CHEBI:57865"/>
    </ligand>
</feature>
<evidence type="ECO:0000256" key="9">
    <source>
        <dbReference type="ARBA" id="ARBA00022975"/>
    </source>
</evidence>
<evidence type="ECO:0000313" key="14">
    <source>
        <dbReference type="Proteomes" id="UP000291072"/>
    </source>
</evidence>
<sequence length="238" mass="25749">MKYKRIIIKLSGEGLANKEDSLSIDFKKVKLIAEQIKQIQEEGVEVGVVVGGGNFWRGASAEKNGIPRSRADYIGMLATIMNSLALQSGFEGCGIKTRVQSAVNIDQRVAEYYIKEKAVNYLSHGELVIFAGGTGRPFFTTDTTSTLVASEIGADIILMGKNGIDGIYTADPKVDSSAEHIDVITYDELLERGLAVMDSTAAAMARDNGVSLMVFNINEKDSLVKAIKGNIKHTKVVK</sequence>
<comment type="function">
    <text evidence="11">Catalyzes the reversible phosphorylation of UMP to UDP.</text>
</comment>
<dbReference type="GO" id="GO:0005737">
    <property type="term" value="C:cytoplasm"/>
    <property type="evidence" value="ECO:0007669"/>
    <property type="project" value="UniProtKB-SubCell"/>
</dbReference>
<evidence type="ECO:0000256" key="8">
    <source>
        <dbReference type="ARBA" id="ARBA00022840"/>
    </source>
</evidence>
<dbReference type="GO" id="GO:0044210">
    <property type="term" value="P:'de novo' CTP biosynthetic process"/>
    <property type="evidence" value="ECO:0007669"/>
    <property type="project" value="UniProtKB-UniRule"/>
</dbReference>
<dbReference type="HAMAP" id="MF_01220_B">
    <property type="entry name" value="PyrH_B"/>
    <property type="match status" value="1"/>
</dbReference>
<dbReference type="PANTHER" id="PTHR42833">
    <property type="entry name" value="URIDYLATE KINASE"/>
    <property type="match status" value="1"/>
</dbReference>
<dbReference type="PANTHER" id="PTHR42833:SF4">
    <property type="entry name" value="URIDYLATE KINASE PUMPKIN, CHLOROPLASTIC"/>
    <property type="match status" value="1"/>
</dbReference>
<dbReference type="NCBIfam" id="TIGR02075">
    <property type="entry name" value="pyrH_bact"/>
    <property type="match status" value="1"/>
</dbReference>
<evidence type="ECO:0000313" key="13">
    <source>
        <dbReference type="EMBL" id="TCG11402.1"/>
    </source>
</evidence>
<evidence type="ECO:0000256" key="11">
    <source>
        <dbReference type="HAMAP-Rule" id="MF_01220"/>
    </source>
</evidence>
<dbReference type="InterPro" id="IPR011817">
    <property type="entry name" value="Uridylate_kinase"/>
</dbReference>
<dbReference type="PIRSF" id="PIRSF005650">
    <property type="entry name" value="Uridylate_kin"/>
    <property type="match status" value="1"/>
</dbReference>